<dbReference type="GeneID" id="18802154"/>
<proteinExistence type="predicted"/>
<dbReference type="KEGG" id="shs:STEHIDRAFT_162716"/>
<sequence length="384" mass="41002">MALGTPIVLLQLTGLQIPTGPWYFDDNHPAMNHHLSSLLGFKWSVVDHITHDASNHRTLPYNSGVGTFNSVTPGGHQQGRPRQVGAIALPEQRRNTYWGYTTGQRSDMVPPMARSQSSSSSLIENQEDCGGFIHQEFVRALVYSEEAQHDSGSFLFGMASAGTDRDYDNPTMVNGYAQDHILQESLSQSQVDAQADADDFGNATDFRCRKSSGIFVSLEQLGYPPNKDFPEVVNGESGSISPSDPTGLNSPIPSRINDISGSIGNSGVAPNSFKEAGLVPAVSSTDESNGHTASSAGTMHGTNIPHGLPNDVPHARTRGSAKSSSPAAPAAPPALPTRSRRKGQTIDNRLQKGITKTVKKTGFIVPYTPPPKIKVAPPQPVLTS</sequence>
<organism evidence="2 3">
    <name type="scientific">Stereum hirsutum (strain FP-91666)</name>
    <name type="common">White-rot fungus</name>
    <dbReference type="NCBI Taxonomy" id="721885"/>
    <lineage>
        <taxon>Eukaryota</taxon>
        <taxon>Fungi</taxon>
        <taxon>Dikarya</taxon>
        <taxon>Basidiomycota</taxon>
        <taxon>Agaricomycotina</taxon>
        <taxon>Agaricomycetes</taxon>
        <taxon>Russulales</taxon>
        <taxon>Stereaceae</taxon>
        <taxon>Stereum</taxon>
    </lineage>
</organism>
<dbReference type="RefSeq" id="XP_007310440.1">
    <property type="nucleotide sequence ID" value="XM_007310378.1"/>
</dbReference>
<gene>
    <name evidence="2" type="ORF">STEHIDRAFT_162716</name>
</gene>
<protein>
    <submittedName>
        <fullName evidence="2">Uncharacterized protein</fullName>
    </submittedName>
</protein>
<feature type="region of interest" description="Disordered" evidence="1">
    <location>
        <begin position="281"/>
        <end position="384"/>
    </location>
</feature>
<dbReference type="Proteomes" id="UP000053927">
    <property type="component" value="Unassembled WGS sequence"/>
</dbReference>
<evidence type="ECO:0000256" key="1">
    <source>
        <dbReference type="SAM" id="MobiDB-lite"/>
    </source>
</evidence>
<reference evidence="3" key="1">
    <citation type="journal article" date="2012" name="Science">
        <title>The Paleozoic origin of enzymatic lignin decomposition reconstructed from 31 fungal genomes.</title>
        <authorList>
            <person name="Floudas D."/>
            <person name="Binder M."/>
            <person name="Riley R."/>
            <person name="Barry K."/>
            <person name="Blanchette R.A."/>
            <person name="Henrissat B."/>
            <person name="Martinez A.T."/>
            <person name="Otillar R."/>
            <person name="Spatafora J.W."/>
            <person name="Yadav J.S."/>
            <person name="Aerts A."/>
            <person name="Benoit I."/>
            <person name="Boyd A."/>
            <person name="Carlson A."/>
            <person name="Copeland A."/>
            <person name="Coutinho P.M."/>
            <person name="de Vries R.P."/>
            <person name="Ferreira P."/>
            <person name="Findley K."/>
            <person name="Foster B."/>
            <person name="Gaskell J."/>
            <person name="Glotzer D."/>
            <person name="Gorecki P."/>
            <person name="Heitman J."/>
            <person name="Hesse C."/>
            <person name="Hori C."/>
            <person name="Igarashi K."/>
            <person name="Jurgens J.A."/>
            <person name="Kallen N."/>
            <person name="Kersten P."/>
            <person name="Kohler A."/>
            <person name="Kuees U."/>
            <person name="Kumar T.K.A."/>
            <person name="Kuo A."/>
            <person name="LaButti K."/>
            <person name="Larrondo L.F."/>
            <person name="Lindquist E."/>
            <person name="Ling A."/>
            <person name="Lombard V."/>
            <person name="Lucas S."/>
            <person name="Lundell T."/>
            <person name="Martin R."/>
            <person name="McLaughlin D.J."/>
            <person name="Morgenstern I."/>
            <person name="Morin E."/>
            <person name="Murat C."/>
            <person name="Nagy L.G."/>
            <person name="Nolan M."/>
            <person name="Ohm R.A."/>
            <person name="Patyshakuliyeva A."/>
            <person name="Rokas A."/>
            <person name="Ruiz-Duenas F.J."/>
            <person name="Sabat G."/>
            <person name="Salamov A."/>
            <person name="Samejima M."/>
            <person name="Schmutz J."/>
            <person name="Slot J.C."/>
            <person name="St John F."/>
            <person name="Stenlid J."/>
            <person name="Sun H."/>
            <person name="Sun S."/>
            <person name="Syed K."/>
            <person name="Tsang A."/>
            <person name="Wiebenga A."/>
            <person name="Young D."/>
            <person name="Pisabarro A."/>
            <person name="Eastwood D.C."/>
            <person name="Martin F."/>
            <person name="Cullen D."/>
            <person name="Grigoriev I.V."/>
            <person name="Hibbett D.S."/>
        </authorList>
    </citation>
    <scope>NUCLEOTIDE SEQUENCE [LARGE SCALE GENOMIC DNA]</scope>
    <source>
        <strain evidence="3">FP-91666</strain>
    </source>
</reference>
<evidence type="ECO:0000313" key="2">
    <source>
        <dbReference type="EMBL" id="EIM80296.1"/>
    </source>
</evidence>
<name>R7RY12_STEHR</name>
<keyword evidence="3" id="KW-1185">Reference proteome</keyword>
<dbReference type="EMBL" id="JH687398">
    <property type="protein sequence ID" value="EIM80296.1"/>
    <property type="molecule type" value="Genomic_DNA"/>
</dbReference>
<feature type="compositionally biased region" description="Polar residues" evidence="1">
    <location>
        <begin position="236"/>
        <end position="263"/>
    </location>
</feature>
<evidence type="ECO:0000313" key="3">
    <source>
        <dbReference type="Proteomes" id="UP000053927"/>
    </source>
</evidence>
<feature type="compositionally biased region" description="Pro residues" evidence="1">
    <location>
        <begin position="367"/>
        <end position="384"/>
    </location>
</feature>
<accession>R7RY12</accession>
<feature type="compositionally biased region" description="Polar residues" evidence="1">
    <location>
        <begin position="282"/>
        <end position="301"/>
    </location>
</feature>
<feature type="region of interest" description="Disordered" evidence="1">
    <location>
        <begin position="233"/>
        <end position="263"/>
    </location>
</feature>
<dbReference type="AlphaFoldDB" id="R7RY12"/>